<feature type="region of interest" description="Disordered" evidence="4">
    <location>
        <begin position="547"/>
        <end position="566"/>
    </location>
</feature>
<feature type="domain" description="G-patch" evidence="5">
    <location>
        <begin position="507"/>
        <end position="553"/>
    </location>
</feature>
<evidence type="ECO:0000256" key="1">
    <source>
        <dbReference type="ARBA" id="ARBA00004123"/>
    </source>
</evidence>
<dbReference type="Pfam" id="PF01585">
    <property type="entry name" value="G-patch"/>
    <property type="match status" value="1"/>
</dbReference>
<feature type="compositionally biased region" description="Basic and acidic residues" evidence="4">
    <location>
        <begin position="445"/>
        <end position="456"/>
    </location>
</feature>
<dbReference type="EMBL" id="KZ819605">
    <property type="protein sequence ID" value="PWN32776.1"/>
    <property type="molecule type" value="Genomic_DNA"/>
</dbReference>
<dbReference type="PANTHER" id="PTHR13948:SF3">
    <property type="entry name" value="FI21118P1"/>
    <property type="match status" value="1"/>
</dbReference>
<keyword evidence="2" id="KW-0694">RNA-binding</keyword>
<dbReference type="GO" id="GO:0000398">
    <property type="term" value="P:mRNA splicing, via spliceosome"/>
    <property type="evidence" value="ECO:0007669"/>
    <property type="project" value="TreeGrafter"/>
</dbReference>
<keyword evidence="3" id="KW-0539">Nucleus</keyword>
<dbReference type="OrthoDB" id="29523at2759"/>
<feature type="compositionally biased region" description="Low complexity" evidence="4">
    <location>
        <begin position="72"/>
        <end position="83"/>
    </location>
</feature>
<evidence type="ECO:0000256" key="2">
    <source>
        <dbReference type="ARBA" id="ARBA00022884"/>
    </source>
</evidence>
<dbReference type="Proteomes" id="UP000245771">
    <property type="component" value="Unassembled WGS sequence"/>
</dbReference>
<dbReference type="GO" id="GO:0005634">
    <property type="term" value="C:nucleus"/>
    <property type="evidence" value="ECO:0007669"/>
    <property type="project" value="UniProtKB-SubCell"/>
</dbReference>
<feature type="compositionally biased region" description="Basic and acidic residues" evidence="4">
    <location>
        <begin position="392"/>
        <end position="403"/>
    </location>
</feature>
<dbReference type="STRING" id="1280837.A0A316V5I2"/>
<protein>
    <recommendedName>
        <fullName evidence="5">G-patch domain-containing protein</fullName>
    </recommendedName>
</protein>
<dbReference type="InParanoid" id="A0A316V5I2"/>
<dbReference type="AlphaFoldDB" id="A0A316V5I2"/>
<dbReference type="SMART" id="SM00443">
    <property type="entry name" value="G_patch"/>
    <property type="match status" value="1"/>
</dbReference>
<feature type="region of interest" description="Disordered" evidence="4">
    <location>
        <begin position="392"/>
        <end position="456"/>
    </location>
</feature>
<evidence type="ECO:0000313" key="7">
    <source>
        <dbReference type="Proteomes" id="UP000245771"/>
    </source>
</evidence>
<dbReference type="GO" id="GO:0003723">
    <property type="term" value="F:RNA binding"/>
    <property type="evidence" value="ECO:0007669"/>
    <property type="project" value="UniProtKB-KW"/>
</dbReference>
<dbReference type="RefSeq" id="XP_025353078.1">
    <property type="nucleotide sequence ID" value="XM_025499411.1"/>
</dbReference>
<comment type="subcellular location">
    <subcellularLocation>
        <location evidence="1">Nucleus</location>
    </subcellularLocation>
</comment>
<feature type="compositionally biased region" description="Basic and acidic residues" evidence="4">
    <location>
        <begin position="16"/>
        <end position="25"/>
    </location>
</feature>
<dbReference type="GeneID" id="37021192"/>
<feature type="compositionally biased region" description="Low complexity" evidence="4">
    <location>
        <begin position="116"/>
        <end position="131"/>
    </location>
</feature>
<keyword evidence="7" id="KW-1185">Reference proteome</keyword>
<feature type="region of interest" description="Disordered" evidence="4">
    <location>
        <begin position="1"/>
        <end position="133"/>
    </location>
</feature>
<gene>
    <name evidence="6" type="ORF">FA14DRAFT_162063</name>
</gene>
<evidence type="ECO:0000313" key="6">
    <source>
        <dbReference type="EMBL" id="PWN32776.1"/>
    </source>
</evidence>
<proteinExistence type="predicted"/>
<dbReference type="PROSITE" id="PS50174">
    <property type="entry name" value="G_PATCH"/>
    <property type="match status" value="1"/>
</dbReference>
<sequence>MSSNHERWSNGPYPEHGQDKQERRSAQRPYEWYDQDQSSGPSRQYEPYYRESSSHGYRNWPQYGYDDQMYEQYQQNYGAANAQSSTYNDDSRHSSTSERSRNRQSDGSAGTKGPPRRSVPSSSKSVPSSSKASQARWHLSKEFQAFVRNSRTDTLLLLDDYCRPLSASKEMFSFLQSLPNLSAIQNRIRGVITASKDGRWLALVACHDADVAKALANEIKDHAKDIEAKFVTNEVFNSVAQGQKVTLAEGLRKRFSEEGVLIDEWSSTATVKPAAATLPGKEIDHQFELPGSVSRDHRKITSANPSSYAKKAASHISRWNAQQEEMQRNDVVESSAIPEPQHDSNDPSNDVQVSKEFNYLDEEKKACLLCQRQFKTLEVLKRHSIESELHKKNLQDQDRCSEGRKRKIASIPAQDVGSTSSTGMKKAGFAPVQRVTSNDRYSAASEDKPTAESGMEYRDRAAERRIVFGTEAIAKAKAMAKKRPYSGESTVKTTPASEDAIPAKLDETSIGGALLAKMGWTSGKGLGIDGEGRIDPIVTHVYTPGAGIGSGGSNKSAPTVEEYSSRHTKFIQGDAAYQRSVRMQERYKE</sequence>
<dbReference type="InterPro" id="IPR000467">
    <property type="entry name" value="G_patch_dom"/>
</dbReference>
<evidence type="ECO:0000256" key="3">
    <source>
        <dbReference type="ARBA" id="ARBA00023242"/>
    </source>
</evidence>
<name>A0A316V5I2_9BASI</name>
<evidence type="ECO:0000259" key="5">
    <source>
        <dbReference type="PROSITE" id="PS50174"/>
    </source>
</evidence>
<feature type="compositionally biased region" description="Basic and acidic residues" evidence="4">
    <location>
        <begin position="89"/>
        <end position="104"/>
    </location>
</feature>
<organism evidence="6 7">
    <name type="scientific">Meira miltonrushii</name>
    <dbReference type="NCBI Taxonomy" id="1280837"/>
    <lineage>
        <taxon>Eukaryota</taxon>
        <taxon>Fungi</taxon>
        <taxon>Dikarya</taxon>
        <taxon>Basidiomycota</taxon>
        <taxon>Ustilaginomycotina</taxon>
        <taxon>Exobasidiomycetes</taxon>
        <taxon>Exobasidiales</taxon>
        <taxon>Brachybasidiaceae</taxon>
        <taxon>Meira</taxon>
    </lineage>
</organism>
<dbReference type="PANTHER" id="PTHR13948">
    <property type="entry name" value="RNA-BINDING PROTEIN"/>
    <property type="match status" value="1"/>
</dbReference>
<accession>A0A316V5I2</accession>
<reference evidence="6 7" key="1">
    <citation type="journal article" date="2018" name="Mol. Biol. Evol.">
        <title>Broad Genomic Sampling Reveals a Smut Pathogenic Ancestry of the Fungal Clade Ustilaginomycotina.</title>
        <authorList>
            <person name="Kijpornyongpan T."/>
            <person name="Mondo S.J."/>
            <person name="Barry K."/>
            <person name="Sandor L."/>
            <person name="Lee J."/>
            <person name="Lipzen A."/>
            <person name="Pangilinan J."/>
            <person name="LaButti K."/>
            <person name="Hainaut M."/>
            <person name="Henrissat B."/>
            <person name="Grigoriev I.V."/>
            <person name="Spatafora J.W."/>
            <person name="Aime M.C."/>
        </authorList>
    </citation>
    <scope>NUCLEOTIDE SEQUENCE [LARGE SCALE GENOMIC DNA]</scope>
    <source>
        <strain evidence="6 7">MCA 3882</strain>
    </source>
</reference>
<evidence type="ECO:0000256" key="4">
    <source>
        <dbReference type="SAM" id="MobiDB-lite"/>
    </source>
</evidence>